<name>A0ABP6ML84_9ACTN</name>
<reference evidence="2" key="1">
    <citation type="journal article" date="2019" name="Int. J. Syst. Evol. Microbiol.">
        <title>The Global Catalogue of Microorganisms (GCM) 10K type strain sequencing project: providing services to taxonomists for standard genome sequencing and annotation.</title>
        <authorList>
            <consortium name="The Broad Institute Genomics Platform"/>
            <consortium name="The Broad Institute Genome Sequencing Center for Infectious Disease"/>
            <person name="Wu L."/>
            <person name="Ma J."/>
        </authorList>
    </citation>
    <scope>NUCLEOTIDE SEQUENCE [LARGE SCALE GENOMIC DNA]</scope>
    <source>
        <strain evidence="2">JCM 9092</strain>
    </source>
</reference>
<sequence>MDLAGEDGAGGPGILASSASDKQRAVTLLNDYLLGQTQAAGRMAEGGGQVSPPLLMPLPQPGVSVMKPDTGLKGLSNWAVEAGLSEAIVAWQGQVSRLTDRLNKELKALRGTSSVLHSQDSATWGQLNSIDVDPQRPRSSLDSM</sequence>
<evidence type="ECO:0000313" key="1">
    <source>
        <dbReference type="EMBL" id="GAA3118327.1"/>
    </source>
</evidence>
<gene>
    <name evidence="1" type="ORF">GCM10010449_45490</name>
</gene>
<proteinExistence type="predicted"/>
<keyword evidence="2" id="KW-1185">Reference proteome</keyword>
<dbReference type="EMBL" id="BAAAUG010000082">
    <property type="protein sequence ID" value="GAA3118327.1"/>
    <property type="molecule type" value="Genomic_DNA"/>
</dbReference>
<organism evidence="1 2">
    <name type="scientific">Streptomyces rectiviolaceus</name>
    <dbReference type="NCBI Taxonomy" id="332591"/>
    <lineage>
        <taxon>Bacteria</taxon>
        <taxon>Bacillati</taxon>
        <taxon>Actinomycetota</taxon>
        <taxon>Actinomycetes</taxon>
        <taxon>Kitasatosporales</taxon>
        <taxon>Streptomycetaceae</taxon>
        <taxon>Streptomyces</taxon>
    </lineage>
</organism>
<evidence type="ECO:0000313" key="2">
    <source>
        <dbReference type="Proteomes" id="UP001501637"/>
    </source>
</evidence>
<comment type="caution">
    <text evidence="1">The sequence shown here is derived from an EMBL/GenBank/DDBJ whole genome shotgun (WGS) entry which is preliminary data.</text>
</comment>
<protein>
    <submittedName>
        <fullName evidence="1">Uncharacterized protein</fullName>
    </submittedName>
</protein>
<dbReference type="Proteomes" id="UP001501637">
    <property type="component" value="Unassembled WGS sequence"/>
</dbReference>
<accession>A0ABP6ML84</accession>